<evidence type="ECO:0000256" key="2">
    <source>
        <dbReference type="ARBA" id="ARBA00004613"/>
    </source>
</evidence>
<dbReference type="Pfam" id="PF01522">
    <property type="entry name" value="Polysacc_deac_1"/>
    <property type="match status" value="1"/>
</dbReference>
<dbReference type="InterPro" id="IPR011330">
    <property type="entry name" value="Glyco_hydro/deAcase_b/a-brl"/>
</dbReference>
<dbReference type="SUPFAM" id="SSF88713">
    <property type="entry name" value="Glycoside hydrolase/deacetylase"/>
    <property type="match status" value="1"/>
</dbReference>
<evidence type="ECO:0000256" key="5">
    <source>
        <dbReference type="ARBA" id="ARBA00022729"/>
    </source>
</evidence>
<dbReference type="EMBL" id="CP120374">
    <property type="protein sequence ID" value="WEX91236.1"/>
    <property type="molecule type" value="Genomic_DNA"/>
</dbReference>
<dbReference type="InterPro" id="IPR051398">
    <property type="entry name" value="Polysacch_Deacetylase"/>
</dbReference>
<keyword evidence="5" id="KW-0732">Signal</keyword>
<dbReference type="PANTHER" id="PTHR34216">
    <property type="match status" value="1"/>
</dbReference>
<evidence type="ECO:0000313" key="9">
    <source>
        <dbReference type="Proteomes" id="UP001229355"/>
    </source>
</evidence>
<sequence>MLDANEADYWIDVDRFRKVLDRIANHPHRERLSITFDDGNISDLLVAAPELDRRGLKAEFFVLTGRIGQPGSLGPDDIRSLMKMGMRIGSHGVAHCDWSKLSAIELNHELEASKRTLEEICLVPIRSASIPFGRYNGAVLLELRRAGYATAYSSDGGHFVNSPFLRPRTSVRRDATDSAIVQILSGELPIWRRLRRAVRMTIKARTCGRSR</sequence>
<dbReference type="PANTHER" id="PTHR34216:SF3">
    <property type="entry name" value="POLY-BETA-1,6-N-ACETYL-D-GLUCOSAMINE N-DEACETYLASE"/>
    <property type="match status" value="1"/>
</dbReference>
<proteinExistence type="inferred from homology"/>
<dbReference type="Gene3D" id="3.20.20.370">
    <property type="entry name" value="Glycoside hydrolase/deacetylase"/>
    <property type="match status" value="1"/>
</dbReference>
<comment type="subcellular location">
    <subcellularLocation>
        <location evidence="2">Secreted</location>
    </subcellularLocation>
</comment>
<keyword evidence="9" id="KW-1185">Reference proteome</keyword>
<gene>
    <name evidence="8" type="ORF">PZN02_004880</name>
</gene>
<evidence type="ECO:0000256" key="6">
    <source>
        <dbReference type="ARBA" id="ARBA00032976"/>
    </source>
</evidence>
<evidence type="ECO:0000256" key="3">
    <source>
        <dbReference type="ARBA" id="ARBA00010973"/>
    </source>
</evidence>
<dbReference type="CDD" id="cd10918">
    <property type="entry name" value="CE4_NodB_like_5s_6s"/>
    <property type="match status" value="1"/>
</dbReference>
<comment type="similarity">
    <text evidence="3">Belongs to the polysaccharide deacetylase family.</text>
</comment>
<evidence type="ECO:0000256" key="4">
    <source>
        <dbReference type="ARBA" id="ARBA00020071"/>
    </source>
</evidence>
<feature type="domain" description="NodB homology" evidence="7">
    <location>
        <begin position="30"/>
        <end position="211"/>
    </location>
</feature>
<comment type="function">
    <text evidence="1">Is involved in generating a small heat-stable compound (Nod), an acylated oligomer of N-acetylglucosamine, that stimulates mitosis in various plant protoplasts.</text>
</comment>
<organism evidence="8 9">
    <name type="scientific">Sinorhizobium garamanticum</name>
    <dbReference type="NCBI Taxonomy" id="680247"/>
    <lineage>
        <taxon>Bacteria</taxon>
        <taxon>Pseudomonadati</taxon>
        <taxon>Pseudomonadota</taxon>
        <taxon>Alphaproteobacteria</taxon>
        <taxon>Hyphomicrobiales</taxon>
        <taxon>Rhizobiaceae</taxon>
        <taxon>Sinorhizobium/Ensifer group</taxon>
        <taxon>Sinorhizobium</taxon>
    </lineage>
</organism>
<dbReference type="RefSeq" id="WP_280663202.1">
    <property type="nucleotide sequence ID" value="NZ_CP120374.1"/>
</dbReference>
<protein>
    <recommendedName>
        <fullName evidence="4">Chitooligosaccharide deacetylase</fullName>
    </recommendedName>
    <alternativeName>
        <fullName evidence="6">Nodulation protein B</fullName>
    </alternativeName>
</protein>
<evidence type="ECO:0000313" key="8">
    <source>
        <dbReference type="EMBL" id="WEX91236.1"/>
    </source>
</evidence>
<evidence type="ECO:0000256" key="1">
    <source>
        <dbReference type="ARBA" id="ARBA00003236"/>
    </source>
</evidence>
<dbReference type="InterPro" id="IPR002509">
    <property type="entry name" value="NODB_dom"/>
</dbReference>
<dbReference type="PROSITE" id="PS51677">
    <property type="entry name" value="NODB"/>
    <property type="match status" value="1"/>
</dbReference>
<dbReference type="Proteomes" id="UP001229355">
    <property type="component" value="Chromosome 2"/>
</dbReference>
<name>A0ABY8DJZ0_9HYPH</name>
<accession>A0ABY8DJZ0</accession>
<reference evidence="8 9" key="1">
    <citation type="submission" date="2023-03" db="EMBL/GenBank/DDBJ databases">
        <authorList>
            <person name="Kaur S."/>
            <person name="Espinosa-Saiz D."/>
            <person name="Velazquez E."/>
            <person name="Menendez E."/>
            <person name="diCenzo G.C."/>
        </authorList>
    </citation>
    <scope>NUCLEOTIDE SEQUENCE [LARGE SCALE GENOMIC DNA]</scope>
    <source>
        <strain evidence="8 9">LMG 24692</strain>
    </source>
</reference>
<evidence type="ECO:0000259" key="7">
    <source>
        <dbReference type="PROSITE" id="PS51677"/>
    </source>
</evidence>